<feature type="chain" id="PRO_5010293011" evidence="2">
    <location>
        <begin position="27"/>
        <end position="2636"/>
    </location>
</feature>
<sequence>MKKESLLLLVCILFVFSPNVTKYAYAEPIFGGSGDSSNNHNSFHDDYYQGSGGGEQGSGGGGQGWGGGGSSYSYTGEIKRNQTESWSGSYKAWTSPFNGHNGDYTVSFHINEQYVKTGNTSFIVKKNTSLNNMTYEYPQGYTSVHGLYLVNGTAWGGGIIDADSTYVFRIHVDGLFSDKDVDYLTLYFTVDDDKPIVDYVAPGNDWFTTDKSFDISVSDVTTNIFSVEIRGAEYKKINNSKYNVTVNKEGTSNIYIDVYDEVLNRTSKYTTVRIDKTDPILEISEIPTGWQKNPIRFDVTARDTISGVKTITVYDKTLNQNVPVYSTLSGKEGSSLFKRSFRITGNGEHVLEIKAQDVAGRTTTQTRTVKIDNASPSFDVVCSKNNQWTNKDVLITGVAKDPESGLKNVWLEIDGNADYLLKNGDGSKKEISFSRTISKEGVTNIYSNAEDFIGNPTTKGNTCNIKIDKSSPQISIDSANYENGWTNKDISITITADDKYSGIKDFNTSCILNGKEEQIKYVDTTNGTKITRKLSLNKEGIYNLTITCNDNVGNPSTIITKTYKIDKTAIDENAISFIPIYKENVRNYRTALGLDNLPEFAGALDKIRIIINKNNQYESEPSNIEIGGNNYKPILNGNKYQYDYSVSHLVDDTYNLNFKINDAATNNILISKTIIIDRIAKTLEADNFSIGDSLNPIEICKNSIKDDTSWVISYKTKDGYGNPNSNNSIDVYKKTRDGNISENVIKKEKRDDGVYNIHVENVDQYGNHEGNELYLLWRNGEKPNVEEIQYENTSNGYKAFIEIPVEKETVSVWDKHNITYEREYMYVYKSKEKNEVTNNLTQLRENQNSSSLSEEQESGNFKIYTSNLKGLIDWESDDKTARTIKVFYTEDYKPSEIEKEKIKVKKGQSIVNEYFVKDSKPVFNKYIQWPEYIGDHIILSCKAPDNYFKAIAVDPDDDTLLFKITLINSDNKTKVIYKDNLTSEIKLQDELDTERFDYSTGLTVKIEAKGIRKNITETDPDYETYWNNEKTESTELKPYKYEANKIDSKAPYLDSYNKDYWENSNNWTGEQKSVLSFKDDGSGIYSIYVEYKKDDIILNSDLEKNINNNNFSYSVDFGKVAINNEALCGYYSITIVVTDTAGNSAIIPMGSVKIDTEKPKIINHNPKNPLPDSDGDIQFEFEATDFKGSQVKQYSTKTEAEEKWSEWYTYDNKKRNTLYILKNRFGDKARKLKLKVRDNVNNESEESGYEIICEPYEQISEIVELRFEGINEKGYVTNIENLKPEIKFNEEIDTSECTVKWTIKDLEDNTEQEFDSFSELKSVLKDGKEYKIKVSVENKFGSKSEKTCNRSIKIETTEPSEIYIETDKEILKGHRHEIIVKGGLDDSCNVKRTVYVVKKDKNDQYELLYSQETKTDDENEIIRLSTGLFEDDILKENVYIYAESENDAGLVTKSSMIHGFVLKENSDLFVEADEYTSGSIFARWITGKSETKYFKYTIKTSDNEILLDNEKTDNKFMVYDLPEGLIQGTYIYIYVTGYTEDDSETENGKSNAVLYCNEHPDVEWIKVPKAVLSSDIWAEYNIRKGIGIKTKKYSIEVFEKNPENEIWDWYGVGDNRENIWINLNSNEGRITLSLENLKEKGRIHDGSQIRIKLAAENNAGLETQVITGAIIIDDSKPPLPVAVDQGTVVNQIQEPAIKVDWSTSINDPDSGSIYYWKWYFEGEDKEKKNWIEAEWNTEKNEQLMYGIIDEDIRKEKYDGKVIRFEVKAINGTGEESIGKSDGILLDSNAPIIEKIQLYDSENGSLISGYTRSERIGDFVYISIDVNEETSWIEKADAILYEIDENGIHKEVSNATLTLKGKKANAKLQLKDKIDICNGKRFIVQAVAKDAAGNRSGSASSDSVLLVGSPVEIEHINIQGDIKKLNITWGVNGDNQWTKEYLVNILYEKNNILFHTNTTSLSLDWSTIGINISDDVNGTIFTVTVKPVSYTSDYTEENEKTESFMIDLQIPVFNEEKKCIPQNPELTAWANEINAYVEYISGVTGCSIEWASIYAEDNSELSGWILNRISNSININKLLNEISENKLIEFWQNKHVMLKFKAINGMGLSSIEKKVTPVLIDITKPETAEISRNWVWSNLVGNIDNIIVSAGDKDSGLSAYICALINKENAGSDILIENTLAEGNINYNLLHTTSKELYQENDLQIPIIGTEEGIYNAVLGVRNGSGIWTYVKSSDIEIDRTAPEFDIEKSLFTGTKKQNLMIGDTETVVHVTNGPKQQYSFTSNEEVLWNVYSDGQLLSEVRSEEYLSLFNNLVDFETNSDGKVYKLIIDMTDKAGNKGTRIEYLRYNKAPVIKILYDEGKVENGIIVWPGHTKTISELFDLSDYEEMTEGDYPLSYTWTPGNGEDTHSWIGGMDIQNILGTDGNYKTTYYQENEKAQVSEYKGILTVEDCYGKGSSIEVWVTVENTRKGALIVDEYWTGTHSITGIVTVPVGKKLSLENIQVTAEGFSDENFLNSGIDVYGTMEVKGTVNLRSGNSVLKWKGIKIDGELNGDLLDINSAQRGLTLLANGKVKLEELKIDNCLTGLHLFGGSLKTDKLTVINSKQYGIKEEEAGQYEYGEEVLDGNGRNSYIQGITK</sequence>
<evidence type="ECO:0000259" key="3">
    <source>
        <dbReference type="Pfam" id="PF13750"/>
    </source>
</evidence>
<feature type="signal peptide" evidence="2">
    <location>
        <begin position="1"/>
        <end position="26"/>
    </location>
</feature>
<dbReference type="Pfam" id="PF13750">
    <property type="entry name" value="Big_3_3"/>
    <property type="match status" value="1"/>
</dbReference>
<dbReference type="EMBL" id="FOFU01000006">
    <property type="protein sequence ID" value="SEQ59122.1"/>
    <property type="molecule type" value="Genomic_DNA"/>
</dbReference>
<feature type="region of interest" description="Disordered" evidence="1">
    <location>
        <begin position="41"/>
        <end position="64"/>
    </location>
</feature>
<reference evidence="4 5" key="1">
    <citation type="submission" date="2016-10" db="EMBL/GenBank/DDBJ databases">
        <authorList>
            <person name="de Groot N.N."/>
        </authorList>
    </citation>
    <scope>NUCLEOTIDE SEQUENCE [LARGE SCALE GENOMIC DNA]</scope>
    <source>
        <strain evidence="4 5">B25</strain>
    </source>
</reference>
<evidence type="ECO:0000313" key="4">
    <source>
        <dbReference type="EMBL" id="SEQ59122.1"/>
    </source>
</evidence>
<evidence type="ECO:0000313" key="5">
    <source>
        <dbReference type="Proteomes" id="UP000182360"/>
    </source>
</evidence>
<keyword evidence="2" id="KW-0732">Signal</keyword>
<dbReference type="InterPro" id="IPR022038">
    <property type="entry name" value="Ig-like_bact"/>
</dbReference>
<organism evidence="4 5">
    <name type="scientific">Treponema bryantii</name>
    <dbReference type="NCBI Taxonomy" id="163"/>
    <lineage>
        <taxon>Bacteria</taxon>
        <taxon>Pseudomonadati</taxon>
        <taxon>Spirochaetota</taxon>
        <taxon>Spirochaetia</taxon>
        <taxon>Spirochaetales</taxon>
        <taxon>Treponemataceae</taxon>
        <taxon>Treponema</taxon>
    </lineage>
</organism>
<evidence type="ECO:0000256" key="2">
    <source>
        <dbReference type="SAM" id="SignalP"/>
    </source>
</evidence>
<gene>
    <name evidence="4" type="ORF">SAMN04487977_106106</name>
</gene>
<accession>A0A1H9H9W3</accession>
<keyword evidence="5" id="KW-1185">Reference proteome</keyword>
<feature type="domain" description="Ig-like" evidence="3">
    <location>
        <begin position="429"/>
        <end position="558"/>
    </location>
</feature>
<evidence type="ECO:0000256" key="1">
    <source>
        <dbReference type="SAM" id="MobiDB-lite"/>
    </source>
</evidence>
<dbReference type="RefSeq" id="WP_143064218.1">
    <property type="nucleotide sequence ID" value="NZ_FOFU01000006.1"/>
</dbReference>
<proteinExistence type="predicted"/>
<dbReference type="OrthoDB" id="9816308at2"/>
<protein>
    <submittedName>
        <fullName evidence="4">Ig-like domain (Group 3)</fullName>
    </submittedName>
</protein>
<feature type="compositionally biased region" description="Gly residues" evidence="1">
    <location>
        <begin position="50"/>
        <end position="64"/>
    </location>
</feature>
<name>A0A1H9H9W3_9SPIR</name>
<dbReference type="Proteomes" id="UP000182360">
    <property type="component" value="Unassembled WGS sequence"/>
</dbReference>